<dbReference type="PANTHER" id="PTHR24002:SF3">
    <property type="entry name" value="SOLUTE CARRIER FAMILY 22 MEMBER 18"/>
    <property type="match status" value="1"/>
</dbReference>
<evidence type="ECO:0000256" key="2">
    <source>
        <dbReference type="ARBA" id="ARBA00022692"/>
    </source>
</evidence>
<dbReference type="GO" id="GO:0016020">
    <property type="term" value="C:membrane"/>
    <property type="evidence" value="ECO:0007669"/>
    <property type="project" value="UniProtKB-SubCell"/>
</dbReference>
<feature type="transmembrane region" description="Helical" evidence="5">
    <location>
        <begin position="58"/>
        <end position="79"/>
    </location>
</feature>
<reference evidence="6" key="1">
    <citation type="submission" date="2019-03" db="UniProtKB">
        <authorList>
            <consortium name="Ensembl"/>
        </authorList>
    </citation>
    <scope>IDENTIFICATION</scope>
</reference>
<dbReference type="AlphaFoldDB" id="A0A452TJM1"/>
<keyword evidence="4 5" id="KW-0472">Membrane</keyword>
<keyword evidence="2 5" id="KW-0812">Transmembrane</keyword>
<feature type="transmembrane region" description="Helical" evidence="5">
    <location>
        <begin position="206"/>
        <end position="224"/>
    </location>
</feature>
<dbReference type="Gene3D" id="1.20.1250.20">
    <property type="entry name" value="MFS general substrate transporter like domains"/>
    <property type="match status" value="1"/>
</dbReference>
<name>A0A452TJM1_URSMA</name>
<dbReference type="GeneTree" id="ENSGT00940000160333"/>
<dbReference type="GO" id="GO:0005635">
    <property type="term" value="C:nuclear envelope"/>
    <property type="evidence" value="ECO:0007669"/>
    <property type="project" value="TreeGrafter"/>
</dbReference>
<dbReference type="GO" id="GO:0022857">
    <property type="term" value="F:transmembrane transporter activity"/>
    <property type="evidence" value="ECO:0007669"/>
    <property type="project" value="InterPro"/>
</dbReference>
<evidence type="ECO:0000256" key="1">
    <source>
        <dbReference type="ARBA" id="ARBA00004141"/>
    </source>
</evidence>
<dbReference type="InterPro" id="IPR011701">
    <property type="entry name" value="MFS"/>
</dbReference>
<gene>
    <name evidence="6" type="primary">SLC22A18</name>
</gene>
<dbReference type="PRINTS" id="PR01035">
    <property type="entry name" value="TCRTETA"/>
</dbReference>
<evidence type="ECO:0000256" key="4">
    <source>
        <dbReference type="ARBA" id="ARBA00023136"/>
    </source>
</evidence>
<evidence type="ECO:0000313" key="6">
    <source>
        <dbReference type="Ensembl" id="ENSUMAP00000008353"/>
    </source>
</evidence>
<organism evidence="6">
    <name type="scientific">Ursus maritimus</name>
    <name type="common">Polar bear</name>
    <name type="synonym">Thalarctos maritimus</name>
    <dbReference type="NCBI Taxonomy" id="29073"/>
    <lineage>
        <taxon>Eukaryota</taxon>
        <taxon>Metazoa</taxon>
        <taxon>Chordata</taxon>
        <taxon>Craniata</taxon>
        <taxon>Vertebrata</taxon>
        <taxon>Euteleostomi</taxon>
        <taxon>Mammalia</taxon>
        <taxon>Eutheria</taxon>
        <taxon>Laurasiatheria</taxon>
        <taxon>Carnivora</taxon>
        <taxon>Caniformia</taxon>
        <taxon>Ursidae</taxon>
        <taxon>Ursus</taxon>
    </lineage>
</organism>
<dbReference type="Pfam" id="PF07690">
    <property type="entry name" value="MFS_1"/>
    <property type="match status" value="1"/>
</dbReference>
<dbReference type="Ensembl" id="ENSUMAT00000009976.1">
    <property type="protein sequence ID" value="ENSUMAP00000008353.1"/>
    <property type="gene ID" value="ENSUMAG00000006323.1"/>
</dbReference>
<feature type="transmembrane region" description="Helical" evidence="5">
    <location>
        <begin position="25"/>
        <end position="46"/>
    </location>
</feature>
<evidence type="ECO:0000256" key="3">
    <source>
        <dbReference type="ARBA" id="ARBA00022989"/>
    </source>
</evidence>
<comment type="subcellular location">
    <subcellularLocation>
        <location evidence="1">Membrane</location>
        <topology evidence="1">Multi-pass membrane protein</topology>
    </subcellularLocation>
</comment>
<evidence type="ECO:0000256" key="5">
    <source>
        <dbReference type="SAM" id="Phobius"/>
    </source>
</evidence>
<accession>A0A452TJM1</accession>
<feature type="transmembrane region" description="Helical" evidence="5">
    <location>
        <begin position="144"/>
        <end position="164"/>
    </location>
</feature>
<dbReference type="InterPro" id="IPR036259">
    <property type="entry name" value="MFS_trans_sf"/>
</dbReference>
<feature type="transmembrane region" description="Helical" evidence="5">
    <location>
        <begin position="176"/>
        <end position="194"/>
    </location>
</feature>
<dbReference type="InterPro" id="IPR001958">
    <property type="entry name" value="Tet-R_TetA/multi-R_MdtG-like"/>
</dbReference>
<dbReference type="SUPFAM" id="SSF103473">
    <property type="entry name" value="MFS general substrate transporter"/>
    <property type="match status" value="2"/>
</dbReference>
<sequence>MRGARAPRGQRQHSGGMGTLGRPRVILLTYVLFALELTCLFMRFSIMPYLTRQLGLDSVAFGYLQTAFGVLQLLGGPVFGRLRCPAFVALVAHLVAPPLSSPFIPSSTKGATGSRCPPGGTQASVFDLKAISRVLLQPGVLPVFLVKVVSGFPSGLFMVMFSIISMDFFQLDAAQAGYLTSFFGVLQMVIQGLVIGRLSSHFSEGALLRASTLVFIVVGLAMALMSNVFHFCLLMPGLVFGLCALNVVTDSMLTKAVSASDTGTMLGLCASVQPLTRTLGPTVGGLLYRSFGVPVFGHVQFATNILVLLVLWRQPLPQKTDKVW</sequence>
<keyword evidence="3 5" id="KW-1133">Transmembrane helix</keyword>
<feature type="transmembrane region" description="Helical" evidence="5">
    <location>
        <begin position="291"/>
        <end position="312"/>
    </location>
</feature>
<protein>
    <submittedName>
        <fullName evidence="6">Solute carrier family 22 member 18</fullName>
    </submittedName>
</protein>
<dbReference type="PANTHER" id="PTHR24002">
    <property type="entry name" value="SOLUTE CARRIER FAMILY 22 MEMBER 18"/>
    <property type="match status" value="1"/>
</dbReference>
<proteinExistence type="predicted"/>